<dbReference type="InterPro" id="IPR001969">
    <property type="entry name" value="Aspartic_peptidase_AS"/>
</dbReference>
<dbReference type="GO" id="GO:0006508">
    <property type="term" value="P:proteolysis"/>
    <property type="evidence" value="ECO:0007669"/>
    <property type="project" value="UniProtKB-KW"/>
</dbReference>
<sequence>MGVTFVKCTIKNPEKPSKSQDIDFLVDSGATYSVVDSKILEKLGISPHRDQEFTLADGTKIKRKIGDAIFAIDGVRGAAPVVFGLRGDSQLLGVFTLEALGLVLDPFKRTLKPAKLFLV</sequence>
<reference evidence="1 2" key="1">
    <citation type="journal article" date="2016" name="Nat. Commun.">
        <title>Thousands of microbial genomes shed light on interconnected biogeochemical processes in an aquifer system.</title>
        <authorList>
            <person name="Anantharaman K."/>
            <person name="Brown C.T."/>
            <person name="Hug L.A."/>
            <person name="Sharon I."/>
            <person name="Castelle C.J."/>
            <person name="Probst A.J."/>
            <person name="Thomas B.C."/>
            <person name="Singh A."/>
            <person name="Wilkins M.J."/>
            <person name="Karaoz U."/>
            <person name="Brodie E.L."/>
            <person name="Williams K.H."/>
            <person name="Hubbard S.S."/>
            <person name="Banfield J.F."/>
        </authorList>
    </citation>
    <scope>NUCLEOTIDE SEQUENCE [LARGE SCALE GENOMIC DNA]</scope>
</reference>
<keyword evidence="1" id="KW-0645">Protease</keyword>
<proteinExistence type="predicted"/>
<evidence type="ECO:0000313" key="2">
    <source>
        <dbReference type="Proteomes" id="UP000176740"/>
    </source>
</evidence>
<dbReference type="InterPro" id="IPR021109">
    <property type="entry name" value="Peptidase_aspartic_dom_sf"/>
</dbReference>
<dbReference type="Pfam" id="PF13650">
    <property type="entry name" value="Asp_protease_2"/>
    <property type="match status" value="1"/>
</dbReference>
<dbReference type="GO" id="GO:0004190">
    <property type="term" value="F:aspartic-type endopeptidase activity"/>
    <property type="evidence" value="ECO:0007669"/>
    <property type="project" value="InterPro"/>
</dbReference>
<dbReference type="PROSITE" id="PS00141">
    <property type="entry name" value="ASP_PROTEASE"/>
    <property type="match status" value="1"/>
</dbReference>
<organism evidence="1 2">
    <name type="scientific">Candidatus Curtissbacteria bacterium RIFCSPLOWO2_01_FULL_38_11b</name>
    <dbReference type="NCBI Taxonomy" id="1797725"/>
    <lineage>
        <taxon>Bacteria</taxon>
        <taxon>Candidatus Curtissiibacteriota</taxon>
    </lineage>
</organism>
<keyword evidence="1" id="KW-0378">Hydrolase</keyword>
<dbReference type="SUPFAM" id="SSF50630">
    <property type="entry name" value="Acid proteases"/>
    <property type="match status" value="1"/>
</dbReference>
<evidence type="ECO:0000313" key="1">
    <source>
        <dbReference type="EMBL" id="OGD98216.1"/>
    </source>
</evidence>
<dbReference type="EMBL" id="MFBO01000014">
    <property type="protein sequence ID" value="OGD98216.1"/>
    <property type="molecule type" value="Genomic_DNA"/>
</dbReference>
<dbReference type="AlphaFoldDB" id="A0A1F5H244"/>
<dbReference type="Gene3D" id="2.40.70.10">
    <property type="entry name" value="Acid Proteases"/>
    <property type="match status" value="1"/>
</dbReference>
<dbReference type="Proteomes" id="UP000176740">
    <property type="component" value="Unassembled WGS sequence"/>
</dbReference>
<comment type="caution">
    <text evidence="1">The sequence shown here is derived from an EMBL/GenBank/DDBJ whole genome shotgun (WGS) entry which is preliminary data.</text>
</comment>
<protein>
    <submittedName>
        <fullName evidence="1">Aspartyl protease</fullName>
    </submittedName>
</protein>
<accession>A0A1F5H244</accession>
<gene>
    <name evidence="1" type="ORF">A3A49_00060</name>
</gene>
<name>A0A1F5H244_9BACT</name>